<sequence>MAVHLTLSLHFIILCLFSPGLSGLFDEYSCYSRLDVCRLKDVALESDRAIELSTFRDIRDPLVIESGTIPKFSQALWKKIPSVLDVTVDRIGIVQLFIRPGLLHLSAVGNAIDKVLLDETKNSEYSMLTLHLSNNQLTELPPLERFVRLMTLAVDNNLLSSIDMGAFSKLTNLRVLSLAHNRLLTVTSPADTPLQLIKLRRLSFAGNQLAMLDIRTWEFDSLEDLNVTSNSLTRFDGSLTQFPVLKRLDLAHNRWYCEWLMMLYTHEDAAFGLKLDADEPGRCRDENMMVPRHHCCNPAGADGSGLIDIFGDKWDELKRLALLLDKINATIANGSASVNRVLNVQHEALSGRVAKLTEAQKEQTVQLRELEQGINHQKEKLRNLETELKEKVNRLTQEVNAHWNQTDAGSDEQLMNFTATLATAPTNWSMLAVQNQNNLSQLQKLFVTTSKQFNSYSDKSYEQEALLKAQSVRIDNVQQELNEVRRSEKLIQQQLETLEPDANRILSFLTEIRKGCVDDEEEHVESYE</sequence>
<keyword evidence="3" id="KW-0677">Repeat</keyword>
<dbReference type="PANTHER" id="PTHR24373:SF275">
    <property type="entry name" value="TIR DOMAIN-CONTAINING PROTEIN"/>
    <property type="match status" value="1"/>
</dbReference>
<dbReference type="AlphaFoldDB" id="A0A3F2YXM7"/>
<feature type="coiled-coil region" evidence="4">
    <location>
        <begin position="467"/>
        <end position="497"/>
    </location>
</feature>
<dbReference type="VEuPathDB" id="VectorBase:AFUN016594"/>
<dbReference type="InterPro" id="IPR001611">
    <property type="entry name" value="Leu-rich_rpt"/>
</dbReference>
<feature type="chain" id="PRO_5030076367" description="Leucine-rich immune protein (Short)" evidence="5">
    <location>
        <begin position="24"/>
        <end position="528"/>
    </location>
</feature>
<keyword evidence="4" id="KW-0175">Coiled coil</keyword>
<proteinExistence type="predicted"/>
<accession>A0A3F2YXM7</accession>
<keyword evidence="1" id="KW-0433">Leucine-rich repeat</keyword>
<dbReference type="Gene3D" id="3.80.10.10">
    <property type="entry name" value="Ribonuclease Inhibitor"/>
    <property type="match status" value="1"/>
</dbReference>
<dbReference type="PANTHER" id="PTHR24373">
    <property type="entry name" value="SLIT RELATED LEUCINE-RICH REPEAT NEURONAL PROTEIN"/>
    <property type="match status" value="1"/>
</dbReference>
<evidence type="ECO:0000256" key="4">
    <source>
        <dbReference type="SAM" id="Coils"/>
    </source>
</evidence>
<feature type="signal peptide" evidence="5">
    <location>
        <begin position="1"/>
        <end position="23"/>
    </location>
</feature>
<dbReference type="VEuPathDB" id="VectorBase:AFUN2_009674"/>
<name>A0A3F2YXM7_ANOFN</name>
<protein>
    <recommendedName>
        <fullName evidence="7">Leucine-rich immune protein (Short)</fullName>
    </recommendedName>
</protein>
<evidence type="ECO:0000256" key="3">
    <source>
        <dbReference type="ARBA" id="ARBA00022737"/>
    </source>
</evidence>
<dbReference type="Pfam" id="PF13855">
    <property type="entry name" value="LRR_8"/>
    <property type="match status" value="1"/>
</dbReference>
<dbReference type="EnsemblMetazoa" id="AFUN016594-RA">
    <property type="protein sequence ID" value="AFUN016594-PA"/>
    <property type="gene ID" value="AFUN016594"/>
</dbReference>
<reference evidence="6" key="1">
    <citation type="submission" date="2020-05" db="UniProtKB">
        <authorList>
            <consortium name="EnsemblMetazoa"/>
        </authorList>
    </citation>
    <scope>IDENTIFICATION</scope>
    <source>
        <strain evidence="6">FUMOZ</strain>
    </source>
</reference>
<dbReference type="STRING" id="62324.A0A3F2YXM7"/>
<evidence type="ECO:0000256" key="2">
    <source>
        <dbReference type="ARBA" id="ARBA00022729"/>
    </source>
</evidence>
<dbReference type="InterPro" id="IPR003591">
    <property type="entry name" value="Leu-rich_rpt_typical-subtyp"/>
</dbReference>
<dbReference type="PROSITE" id="PS51450">
    <property type="entry name" value="LRR"/>
    <property type="match status" value="1"/>
</dbReference>
<dbReference type="SUPFAM" id="SSF52058">
    <property type="entry name" value="L domain-like"/>
    <property type="match status" value="1"/>
</dbReference>
<feature type="coiled-coil region" evidence="4">
    <location>
        <begin position="353"/>
        <end position="401"/>
    </location>
</feature>
<evidence type="ECO:0000313" key="6">
    <source>
        <dbReference type="EnsemblMetazoa" id="AFUN016594-PA"/>
    </source>
</evidence>
<evidence type="ECO:0000256" key="5">
    <source>
        <dbReference type="SAM" id="SignalP"/>
    </source>
</evidence>
<organism evidence="6">
    <name type="scientific">Anopheles funestus</name>
    <name type="common">African malaria mosquito</name>
    <dbReference type="NCBI Taxonomy" id="62324"/>
    <lineage>
        <taxon>Eukaryota</taxon>
        <taxon>Metazoa</taxon>
        <taxon>Ecdysozoa</taxon>
        <taxon>Arthropoda</taxon>
        <taxon>Hexapoda</taxon>
        <taxon>Insecta</taxon>
        <taxon>Pterygota</taxon>
        <taxon>Neoptera</taxon>
        <taxon>Endopterygota</taxon>
        <taxon>Diptera</taxon>
        <taxon>Nematocera</taxon>
        <taxon>Culicoidea</taxon>
        <taxon>Culicidae</taxon>
        <taxon>Anophelinae</taxon>
        <taxon>Anopheles</taxon>
    </lineage>
</organism>
<dbReference type="SMART" id="SM00369">
    <property type="entry name" value="LRR_TYP"/>
    <property type="match status" value="4"/>
</dbReference>
<dbReference type="InterPro" id="IPR050328">
    <property type="entry name" value="Dev_Immune_Receptor"/>
</dbReference>
<keyword evidence="2 5" id="KW-0732">Signal</keyword>
<evidence type="ECO:0000256" key="1">
    <source>
        <dbReference type="ARBA" id="ARBA00022614"/>
    </source>
</evidence>
<dbReference type="InterPro" id="IPR032675">
    <property type="entry name" value="LRR_dom_sf"/>
</dbReference>
<evidence type="ECO:0008006" key="7">
    <source>
        <dbReference type="Google" id="ProtNLM"/>
    </source>
</evidence>